<sequence>MKCTECGHEAEVMKFRYHYNPRIDASLSLRQCPECQAVVTVDELKREVLGRMHNGDDPWGKSAGIENLAEG</sequence>
<reference evidence="3" key="2">
    <citation type="journal article" date="2025" name="Proc. Natl. Acad. Sci. U.S.A.">
        <title>Structural basis for anaerobic alkane activation by a multisubunit glycyl radical enzyme.</title>
        <authorList>
            <person name="Andorfer M.C."/>
            <person name="Levitz T.S."/>
            <person name="Liu J."/>
            <person name="Chakraborty A."/>
            <person name="King-Roberts D.T."/>
            <person name="Nweneka D."/>
            <person name="Imrich C.N."/>
            <person name="Drennan C.L."/>
        </authorList>
    </citation>
    <scope>STRUCTURE BY ELECTRON MICROSCOPY (2.80 ANGSTROMS) IN COMPLEX WITH FE(3+)</scope>
</reference>
<dbReference type="AlphaFoldDB" id="A9J4K6"/>
<dbReference type="EMDB" id="EMD-70238"/>
<name>A9J4K6_9RHOO</name>
<feature type="binding site" evidence="3">
    <location>
        <position position="32"/>
    </location>
    <ligand>
        <name>Fe(3+)</name>
        <dbReference type="ChEBI" id="CHEBI:29034"/>
    </ligand>
</feature>
<evidence type="ECO:0000256" key="1">
    <source>
        <dbReference type="SAM" id="MobiDB-lite"/>
    </source>
</evidence>
<feature type="region of interest" description="Disordered" evidence="1">
    <location>
        <begin position="52"/>
        <end position="71"/>
    </location>
</feature>
<keyword evidence="3" id="KW-0002">3D-structure</keyword>
<feature type="binding site" evidence="3">
    <location>
        <position position="6"/>
    </location>
    <ligand>
        <name>Fe(3+)</name>
        <dbReference type="ChEBI" id="CHEBI:29034"/>
    </ligand>
</feature>
<reference evidence="2" key="1">
    <citation type="journal article" date="2008" name="Environ. Microbiol.">
        <title>Genes encoding the candidate enzyme for anaerobic activation of n-alkanes in the denitrifying bacterium, strain HxN1.</title>
        <authorList>
            <person name="Grundmann O."/>
            <person name="Behrends A."/>
            <person name="Rabus R."/>
            <person name="Amann J."/>
            <person name="Halder T."/>
            <person name="Heider J."/>
            <person name="Widdel F."/>
        </authorList>
    </citation>
    <scope>NUCLEOTIDE SEQUENCE</scope>
    <source>
        <strain evidence="2">HxN1</strain>
    </source>
</reference>
<evidence type="ECO:0007829" key="3">
    <source>
        <dbReference type="PDB" id="9O8U"/>
    </source>
</evidence>
<gene>
    <name evidence="2" type="primary">masE</name>
</gene>
<dbReference type="PDB" id="9O8U">
    <property type="method" value="EM"/>
    <property type="resolution" value="2.80 A"/>
    <property type="chains" value="D=1-71"/>
</dbReference>
<protein>
    <submittedName>
        <fullName evidence="2">1-methyl alkyl succinate synthase subunit Mas E</fullName>
    </submittedName>
</protein>
<organism evidence="2">
    <name type="scientific">Azoarcus sp. HxN1</name>
    <dbReference type="NCBI Taxonomy" id="83404"/>
    <lineage>
        <taxon>Bacteria</taxon>
        <taxon>Pseudomonadati</taxon>
        <taxon>Pseudomonadota</taxon>
        <taxon>Betaproteobacteria</taxon>
        <taxon>Rhodocyclales</taxon>
        <taxon>Zoogloeaceae</taxon>
        <taxon>Azoarcus</taxon>
    </lineage>
</organism>
<feature type="binding site" evidence="3">
    <location>
        <position position="35"/>
    </location>
    <ligand>
        <name>Fe(3+)</name>
        <dbReference type="ChEBI" id="CHEBI:29034"/>
    </ligand>
</feature>
<evidence type="ECO:0000313" key="2">
    <source>
        <dbReference type="EMBL" id="CAO03075.1"/>
    </source>
</evidence>
<proteinExistence type="evidence at protein level"/>
<keyword evidence="3" id="KW-0479">Metal-binding</keyword>
<feature type="binding site" evidence="3">
    <location>
        <position position="3"/>
    </location>
    <ligand>
        <name>Fe(3+)</name>
        <dbReference type="ChEBI" id="CHEBI:29034"/>
    </ligand>
</feature>
<dbReference type="EMBL" id="AM748709">
    <property type="protein sequence ID" value="CAO03075.1"/>
    <property type="molecule type" value="Genomic_DNA"/>
</dbReference>
<accession>A9J4K6</accession>